<feature type="domain" description="Serine-threonine/tyrosine-protein kinase catalytic" evidence="6">
    <location>
        <begin position="8"/>
        <end position="68"/>
    </location>
</feature>
<dbReference type="GO" id="GO:0005524">
    <property type="term" value="F:ATP binding"/>
    <property type="evidence" value="ECO:0007669"/>
    <property type="project" value="UniProtKB-KW"/>
</dbReference>
<dbReference type="Pfam" id="PF07714">
    <property type="entry name" value="PK_Tyr_Ser-Thr"/>
    <property type="match status" value="1"/>
</dbReference>
<keyword evidence="8" id="KW-1185">Reference proteome</keyword>
<evidence type="ECO:0000256" key="4">
    <source>
        <dbReference type="ARBA" id="ARBA00022777"/>
    </source>
</evidence>
<evidence type="ECO:0000256" key="5">
    <source>
        <dbReference type="ARBA" id="ARBA00022840"/>
    </source>
</evidence>
<dbReference type="AlphaFoldDB" id="A0ABC8JED3"/>
<evidence type="ECO:0000256" key="2">
    <source>
        <dbReference type="ARBA" id="ARBA00022679"/>
    </source>
</evidence>
<protein>
    <recommendedName>
        <fullName evidence="6">Serine-threonine/tyrosine-protein kinase catalytic domain-containing protein</fullName>
    </recommendedName>
</protein>
<feature type="non-terminal residue" evidence="7">
    <location>
        <position position="1"/>
    </location>
</feature>
<reference evidence="7 8" key="1">
    <citation type="submission" date="2022-03" db="EMBL/GenBank/DDBJ databases">
        <authorList>
            <person name="Macdonald S."/>
            <person name="Ahmed S."/>
            <person name="Newling K."/>
        </authorList>
    </citation>
    <scope>NUCLEOTIDE SEQUENCE [LARGE SCALE GENOMIC DNA]</scope>
</reference>
<evidence type="ECO:0000256" key="3">
    <source>
        <dbReference type="ARBA" id="ARBA00022741"/>
    </source>
</evidence>
<keyword evidence="4" id="KW-0418">Kinase</keyword>
<evidence type="ECO:0000313" key="7">
    <source>
        <dbReference type="EMBL" id="CAH8321952.1"/>
    </source>
</evidence>
<keyword evidence="1" id="KW-0597">Phosphoprotein</keyword>
<evidence type="ECO:0000256" key="1">
    <source>
        <dbReference type="ARBA" id="ARBA00022553"/>
    </source>
</evidence>
<dbReference type="Proteomes" id="UP001642260">
    <property type="component" value="Unassembled WGS sequence"/>
</dbReference>
<dbReference type="EMBL" id="CAKOAT010096821">
    <property type="protein sequence ID" value="CAH8321952.1"/>
    <property type="molecule type" value="Genomic_DNA"/>
</dbReference>
<keyword evidence="5" id="KW-0067">ATP-binding</keyword>
<evidence type="ECO:0000259" key="6">
    <source>
        <dbReference type="Pfam" id="PF07714"/>
    </source>
</evidence>
<dbReference type="InterPro" id="IPR011009">
    <property type="entry name" value="Kinase-like_dom_sf"/>
</dbReference>
<proteinExistence type="predicted"/>
<dbReference type="PANTHER" id="PTHR47983:SF36">
    <property type="entry name" value="PTI1-LIKE TYROSINE-PROTEIN KINASE 1"/>
    <property type="match status" value="1"/>
</dbReference>
<dbReference type="PANTHER" id="PTHR47983">
    <property type="entry name" value="PTO-INTERACTING PROTEIN 1-LIKE"/>
    <property type="match status" value="1"/>
</dbReference>
<dbReference type="Gene3D" id="1.10.510.10">
    <property type="entry name" value="Transferase(Phosphotransferase) domain 1"/>
    <property type="match status" value="1"/>
</dbReference>
<keyword evidence="3" id="KW-0547">Nucleotide-binding</keyword>
<name>A0ABC8JED3_ERUVS</name>
<organism evidence="7 8">
    <name type="scientific">Eruca vesicaria subsp. sativa</name>
    <name type="common">Garden rocket</name>
    <name type="synonym">Eruca sativa</name>
    <dbReference type="NCBI Taxonomy" id="29727"/>
    <lineage>
        <taxon>Eukaryota</taxon>
        <taxon>Viridiplantae</taxon>
        <taxon>Streptophyta</taxon>
        <taxon>Embryophyta</taxon>
        <taxon>Tracheophyta</taxon>
        <taxon>Spermatophyta</taxon>
        <taxon>Magnoliopsida</taxon>
        <taxon>eudicotyledons</taxon>
        <taxon>Gunneridae</taxon>
        <taxon>Pentapetalae</taxon>
        <taxon>rosids</taxon>
        <taxon>malvids</taxon>
        <taxon>Brassicales</taxon>
        <taxon>Brassicaceae</taxon>
        <taxon>Brassiceae</taxon>
        <taxon>Eruca</taxon>
    </lineage>
</organism>
<gene>
    <name evidence="7" type="ORF">ERUC_LOCUS9484</name>
</gene>
<dbReference type="GO" id="GO:0016301">
    <property type="term" value="F:kinase activity"/>
    <property type="evidence" value="ECO:0007669"/>
    <property type="project" value="UniProtKB-KW"/>
</dbReference>
<accession>A0ABC8JED3</accession>
<keyword evidence="2" id="KW-0808">Transferase</keyword>
<comment type="caution">
    <text evidence="7">The sequence shown here is derived from an EMBL/GenBank/DDBJ whole genome shotgun (WGS) entry which is preliminary data.</text>
</comment>
<dbReference type="InterPro" id="IPR052101">
    <property type="entry name" value="Plant_StressResp_Kinase"/>
</dbReference>
<sequence length="134" mass="14671">KLDVALEAESDAEFLSQVSMVSRLKHENLIQLLGFCVDGNLRVLACEFATMGSLHDILHEEALSLRSPFITTASHQPPCLNVPSCDRHWRSMPSSFQQSQATAVDLVCSSRRCGCSRNAAITTRLPSDLVPCSP</sequence>
<dbReference type="InterPro" id="IPR001245">
    <property type="entry name" value="Ser-Thr/Tyr_kinase_cat_dom"/>
</dbReference>
<evidence type="ECO:0000313" key="8">
    <source>
        <dbReference type="Proteomes" id="UP001642260"/>
    </source>
</evidence>
<dbReference type="SUPFAM" id="SSF56112">
    <property type="entry name" value="Protein kinase-like (PK-like)"/>
    <property type="match status" value="1"/>
</dbReference>